<evidence type="ECO:0000259" key="3">
    <source>
        <dbReference type="Pfam" id="PF02801"/>
    </source>
</evidence>
<evidence type="ECO:0000256" key="1">
    <source>
        <dbReference type="ARBA" id="ARBA00022679"/>
    </source>
</evidence>
<dbReference type="InterPro" id="IPR016039">
    <property type="entry name" value="Thiolase-like"/>
</dbReference>
<dbReference type="EMBL" id="BAAAYK010000018">
    <property type="protein sequence ID" value="GAA3353546.1"/>
    <property type="molecule type" value="Genomic_DNA"/>
</dbReference>
<organism evidence="4 5">
    <name type="scientific">Saccharopolyspora gregorii</name>
    <dbReference type="NCBI Taxonomy" id="33914"/>
    <lineage>
        <taxon>Bacteria</taxon>
        <taxon>Bacillati</taxon>
        <taxon>Actinomycetota</taxon>
        <taxon>Actinomycetes</taxon>
        <taxon>Pseudonocardiales</taxon>
        <taxon>Pseudonocardiaceae</taxon>
        <taxon>Saccharopolyspora</taxon>
    </lineage>
</organism>
<sequence>MLALVRGSAVNSDGASNGFHRPERACPAAGDPAALSAAELSTSDVDLVEATAPAPRWATIEASSLLATYGQDRAEPLRLGSIKSNLGTRRPPRASPG</sequence>
<comment type="caution">
    <text evidence="4">The sequence shown here is derived from an EMBL/GenBank/DDBJ whole genome shotgun (WGS) entry which is preliminary data.</text>
</comment>
<dbReference type="InterPro" id="IPR014031">
    <property type="entry name" value="Ketoacyl_synth_C"/>
</dbReference>
<dbReference type="Pfam" id="PF02801">
    <property type="entry name" value="Ketoacyl-synt_C"/>
    <property type="match status" value="1"/>
</dbReference>
<evidence type="ECO:0000313" key="5">
    <source>
        <dbReference type="Proteomes" id="UP001500483"/>
    </source>
</evidence>
<dbReference type="SUPFAM" id="SSF53901">
    <property type="entry name" value="Thiolase-like"/>
    <property type="match status" value="1"/>
</dbReference>
<keyword evidence="5" id="KW-1185">Reference proteome</keyword>
<gene>
    <name evidence="4" type="ORF">GCM10020366_07220</name>
</gene>
<evidence type="ECO:0000313" key="4">
    <source>
        <dbReference type="EMBL" id="GAA3353546.1"/>
    </source>
</evidence>
<keyword evidence="1" id="KW-0808">Transferase</keyword>
<dbReference type="Gene3D" id="3.40.47.10">
    <property type="match status" value="1"/>
</dbReference>
<protein>
    <recommendedName>
        <fullName evidence="3">Beta-ketoacyl synthase C-terminal domain-containing protein</fullName>
    </recommendedName>
</protein>
<evidence type="ECO:0000256" key="2">
    <source>
        <dbReference type="SAM" id="MobiDB-lite"/>
    </source>
</evidence>
<accession>A0ABP6RQ07</accession>
<reference evidence="5" key="1">
    <citation type="journal article" date="2019" name="Int. J. Syst. Evol. Microbiol.">
        <title>The Global Catalogue of Microorganisms (GCM) 10K type strain sequencing project: providing services to taxonomists for standard genome sequencing and annotation.</title>
        <authorList>
            <consortium name="The Broad Institute Genomics Platform"/>
            <consortium name="The Broad Institute Genome Sequencing Center for Infectious Disease"/>
            <person name="Wu L."/>
            <person name="Ma J."/>
        </authorList>
    </citation>
    <scope>NUCLEOTIDE SEQUENCE [LARGE SCALE GENOMIC DNA]</scope>
    <source>
        <strain evidence="5">JCM 9687</strain>
    </source>
</reference>
<dbReference type="PANTHER" id="PTHR43775">
    <property type="entry name" value="FATTY ACID SYNTHASE"/>
    <property type="match status" value="1"/>
</dbReference>
<dbReference type="InterPro" id="IPR050091">
    <property type="entry name" value="PKS_NRPS_Biosynth_Enz"/>
</dbReference>
<dbReference type="Proteomes" id="UP001500483">
    <property type="component" value="Unassembled WGS sequence"/>
</dbReference>
<feature type="region of interest" description="Disordered" evidence="2">
    <location>
        <begin position="1"/>
        <end position="31"/>
    </location>
</feature>
<name>A0ABP6RQ07_9PSEU</name>
<proteinExistence type="predicted"/>
<feature type="domain" description="Beta-ketoacyl synthase C-terminal" evidence="3">
    <location>
        <begin position="2"/>
        <end position="87"/>
    </location>
</feature>
<dbReference type="PANTHER" id="PTHR43775:SF51">
    <property type="entry name" value="INACTIVE PHENOLPHTHIOCEROL SYNTHESIS POLYKETIDE SYNTHASE TYPE I PKS1-RELATED"/>
    <property type="match status" value="1"/>
</dbReference>